<protein>
    <recommendedName>
        <fullName evidence="2">Single-stranded-DNA-specific exonuclease RecJ</fullName>
    </recommendedName>
</protein>
<dbReference type="Pfam" id="PF02272">
    <property type="entry name" value="DHHA1"/>
    <property type="match status" value="1"/>
</dbReference>
<dbReference type="Gene3D" id="3.90.1640.30">
    <property type="match status" value="1"/>
</dbReference>
<evidence type="ECO:0000313" key="9">
    <source>
        <dbReference type="EMBL" id="HIS67186.1"/>
    </source>
</evidence>
<feature type="domain" description="RecJ OB" evidence="8">
    <location>
        <begin position="461"/>
        <end position="556"/>
    </location>
</feature>
<evidence type="ECO:0000259" key="6">
    <source>
        <dbReference type="Pfam" id="PF01368"/>
    </source>
</evidence>
<feature type="domain" description="DHHA1" evidence="7">
    <location>
        <begin position="350"/>
        <end position="440"/>
    </location>
</feature>
<dbReference type="GO" id="GO:0008409">
    <property type="term" value="F:5'-3' exonuclease activity"/>
    <property type="evidence" value="ECO:0007669"/>
    <property type="project" value="InterPro"/>
</dbReference>
<dbReference type="PANTHER" id="PTHR30255:SF2">
    <property type="entry name" value="SINGLE-STRANDED-DNA-SPECIFIC EXONUCLEASE RECJ"/>
    <property type="match status" value="1"/>
</dbReference>
<reference evidence="9" key="2">
    <citation type="journal article" date="2021" name="PeerJ">
        <title>Extensive microbial diversity within the chicken gut microbiome revealed by metagenomics and culture.</title>
        <authorList>
            <person name="Gilroy R."/>
            <person name="Ravi A."/>
            <person name="Getino M."/>
            <person name="Pursley I."/>
            <person name="Horton D.L."/>
            <person name="Alikhan N.F."/>
            <person name="Baker D."/>
            <person name="Gharbi K."/>
            <person name="Hall N."/>
            <person name="Watson M."/>
            <person name="Adriaenssens E.M."/>
            <person name="Foster-Nyarko E."/>
            <person name="Jarju S."/>
            <person name="Secka A."/>
            <person name="Antonio M."/>
            <person name="Oren A."/>
            <person name="Chaudhuri R.R."/>
            <person name="La Ragione R."/>
            <person name="Hildebrand F."/>
            <person name="Pallen M.J."/>
        </authorList>
    </citation>
    <scope>NUCLEOTIDE SEQUENCE</scope>
    <source>
        <strain evidence="9">ChiHjej10B9-9673</strain>
    </source>
</reference>
<evidence type="ECO:0000259" key="7">
    <source>
        <dbReference type="Pfam" id="PF02272"/>
    </source>
</evidence>
<dbReference type="GO" id="GO:0003676">
    <property type="term" value="F:nucleic acid binding"/>
    <property type="evidence" value="ECO:0007669"/>
    <property type="project" value="InterPro"/>
</dbReference>
<dbReference type="InterPro" id="IPR001667">
    <property type="entry name" value="DDH_dom"/>
</dbReference>
<dbReference type="GO" id="GO:0006310">
    <property type="term" value="P:DNA recombination"/>
    <property type="evidence" value="ECO:0007669"/>
    <property type="project" value="InterPro"/>
</dbReference>
<proteinExistence type="inferred from homology"/>
<dbReference type="Pfam" id="PF01368">
    <property type="entry name" value="DHH"/>
    <property type="match status" value="1"/>
</dbReference>
<dbReference type="Gene3D" id="3.10.310.30">
    <property type="match status" value="1"/>
</dbReference>
<evidence type="ECO:0000259" key="8">
    <source>
        <dbReference type="Pfam" id="PF17768"/>
    </source>
</evidence>
<keyword evidence="4" id="KW-0378">Hydrolase</keyword>
<reference evidence="9" key="1">
    <citation type="submission" date="2020-10" db="EMBL/GenBank/DDBJ databases">
        <authorList>
            <person name="Gilroy R."/>
        </authorList>
    </citation>
    <scope>NUCLEOTIDE SEQUENCE</scope>
    <source>
        <strain evidence="9">ChiHjej10B9-9673</strain>
    </source>
</reference>
<feature type="domain" description="DDH" evidence="6">
    <location>
        <begin position="83"/>
        <end position="230"/>
    </location>
</feature>
<evidence type="ECO:0000256" key="4">
    <source>
        <dbReference type="ARBA" id="ARBA00022801"/>
    </source>
</evidence>
<dbReference type="InterPro" id="IPR041122">
    <property type="entry name" value="RecJ_OB"/>
</dbReference>
<dbReference type="GO" id="GO:0006281">
    <property type="term" value="P:DNA repair"/>
    <property type="evidence" value="ECO:0007669"/>
    <property type="project" value="InterPro"/>
</dbReference>
<comment type="similarity">
    <text evidence="1">Belongs to the RecJ family.</text>
</comment>
<organism evidence="9 10">
    <name type="scientific">Candidatus Scatomorpha merdipullorum</name>
    <dbReference type="NCBI Taxonomy" id="2840927"/>
    <lineage>
        <taxon>Bacteria</taxon>
        <taxon>Bacillati</taxon>
        <taxon>Bacillota</taxon>
        <taxon>Clostridia</taxon>
        <taxon>Eubacteriales</taxon>
        <taxon>Candidatus Scatomorpha</taxon>
    </lineage>
</organism>
<dbReference type="Pfam" id="PF17768">
    <property type="entry name" value="RecJ_OB"/>
    <property type="match status" value="1"/>
</dbReference>
<sequence>MLEMKYSKWIIPRGETVVPEALLQAGYTPLLAAMLARRGLSEPETAKEFLYGGAEQLLPAEDMADMPAAAARLREAISRGETVAVYGDYDVDGITSACLVTSYLRSKGLKCLPYIPDRIGEGYGLNSAALDGFKAAGATLVVTVDCGITAVREAGHARELGLDLIITDHHECGSGVLPDALAVVDPKRADCPYPNKGLAGVGVAFKLLCAVEGGAEPLLESYADLIAAGTVADVMPLTGENRYIVRRGLEQMASRPRPGVAALLNECGGGAKRLTATTVGFTIAPRINAAGRLGNAALAAKLLLAGSCEEALPLARELCRMNHERQELEHGIWTQAREYLRRNPPEGPIVLASEGWHQGVIGIAASRLAEEFGLPCVMICVDGEHGKGSCRSYGGFNLFDALSACRDSLEGFGGHALAAGLTIRRDRIDAFRAELAEYYKRCPAPEQPALECELRVDDPALLSMDCVKSLELLEPYGTGNPQPVICLTDVYLERVTPIGGGNHVKLRLAKAGELFDCVMFGTRAEELGAREGDRVDAAFYPQINDFHGRRSVQLVLSGLRRADTRGECEEILSGGLPCAWECEDIYPERRDFVRVWRWLERAGGRAECDLSSGWGPEGLAPAKTAVCLRAMSEEGLAALERSGGELSISALEREGKANLEASPVMRELRRRREQYRERRRRHDRGN</sequence>
<dbReference type="InterPro" id="IPR004610">
    <property type="entry name" value="RecJ"/>
</dbReference>
<comment type="caution">
    <text evidence="9">The sequence shown here is derived from an EMBL/GenBank/DDBJ whole genome shotgun (WGS) entry which is preliminary data.</text>
</comment>
<dbReference type="Proteomes" id="UP000824001">
    <property type="component" value="Unassembled WGS sequence"/>
</dbReference>
<evidence type="ECO:0000256" key="1">
    <source>
        <dbReference type="ARBA" id="ARBA00005915"/>
    </source>
</evidence>
<dbReference type="SUPFAM" id="SSF64182">
    <property type="entry name" value="DHH phosphoesterases"/>
    <property type="match status" value="1"/>
</dbReference>
<evidence type="ECO:0000256" key="5">
    <source>
        <dbReference type="ARBA" id="ARBA00022839"/>
    </source>
</evidence>
<dbReference type="InterPro" id="IPR051673">
    <property type="entry name" value="SSDNA_exonuclease_RecJ"/>
</dbReference>
<evidence type="ECO:0000256" key="2">
    <source>
        <dbReference type="ARBA" id="ARBA00019841"/>
    </source>
</evidence>
<keyword evidence="5 9" id="KW-0269">Exonuclease</keyword>
<dbReference type="EMBL" id="DVJK01000179">
    <property type="protein sequence ID" value="HIS67186.1"/>
    <property type="molecule type" value="Genomic_DNA"/>
</dbReference>
<accession>A0A9D1FF46</accession>
<name>A0A9D1FF46_9FIRM</name>
<dbReference type="InterPro" id="IPR038763">
    <property type="entry name" value="DHH_sf"/>
</dbReference>
<evidence type="ECO:0000256" key="3">
    <source>
        <dbReference type="ARBA" id="ARBA00022722"/>
    </source>
</evidence>
<dbReference type="AlphaFoldDB" id="A0A9D1FF46"/>
<dbReference type="NCBIfam" id="TIGR00644">
    <property type="entry name" value="recJ"/>
    <property type="match status" value="1"/>
</dbReference>
<keyword evidence="3" id="KW-0540">Nuclease</keyword>
<dbReference type="InterPro" id="IPR003156">
    <property type="entry name" value="DHHA1_dom"/>
</dbReference>
<dbReference type="PANTHER" id="PTHR30255">
    <property type="entry name" value="SINGLE-STRANDED-DNA-SPECIFIC EXONUCLEASE RECJ"/>
    <property type="match status" value="1"/>
</dbReference>
<evidence type="ECO:0000313" key="10">
    <source>
        <dbReference type="Proteomes" id="UP000824001"/>
    </source>
</evidence>
<gene>
    <name evidence="9" type="primary">recJ</name>
    <name evidence="9" type="ORF">IAC18_06435</name>
</gene>